<dbReference type="AlphaFoldDB" id="R7VZQ9"/>
<dbReference type="InterPro" id="IPR006912">
    <property type="entry name" value="Harbinger_derived_prot"/>
</dbReference>
<accession>R7VZQ9</accession>
<feature type="compositionally biased region" description="Polar residues" evidence="1">
    <location>
        <begin position="355"/>
        <end position="368"/>
    </location>
</feature>
<dbReference type="PROSITE" id="PS50090">
    <property type="entry name" value="MYB_LIKE"/>
    <property type="match status" value="1"/>
</dbReference>
<evidence type="ECO:0000313" key="2">
    <source>
        <dbReference type="EnsemblPlants" id="EMT01100"/>
    </source>
</evidence>
<feature type="compositionally biased region" description="Polar residues" evidence="1">
    <location>
        <begin position="378"/>
        <end position="387"/>
    </location>
</feature>
<sequence length="714" mass="82048">MHIPVFYSGSVTPEAISSYHRCYDGNVLQSLDNTAWVAGPNGEAVWRFDWHPKPTLHDIVTGAICPLPHFPAHNYEIVRWLGNPLGILYGDGTTFLYSFAEVNICMTIFTAAILRPGDTAWMIMENRHFYCFMTQNLANNGGDIDGIRLEMTEDRPEHKRYMRYYNYVFESRGKLLWASVLLEHEWHHKNMDTLSTNDPVVPTLAVMVHEAEEEVDGGKVKMRWVVRDGRSLGDHVLYLGFPTSFAADSTQLDMDGGCVYFVFLHRLYRYNFITGETKLMESPRNGWISPDAHLWLRPRPVISPIEEIQERLRIRPNRKEDQKGTAQLPQLNDLFASASSQYEYPEMYPPPNYPVNLSSQPHMSQQFDSSGYYGYGSTPSMQHNAANGQGDDDSDDDDDDDNDNAEDTRGRRLAWTEDDNIRLISAWLNNSIDSIDGNNQKGDVYWKNVTEDYNKNSPPTRRRNSKNCKDHWRKTNRKVVAFHGVYCRGQFTRGDHGVSTMMLAAVASQDLWIWHAFFGVAGSTNDLNVLNQSTLFTNVLQGRAPAVQFTVCGIEYNMGYYLVDGIYSEWAAFVKTIPLPQNERDKCFARRQEGARKDVERAFGVLQARFAILRIPARFWERSLLGKIMYACIIIHNMIVEDERDTYRVRYDFNSYDQGCNPIPPVQPEHGPIDGFTDLLDINAALLDRRRHIRLKKDLVEHIWRRFGDGQGNN</sequence>
<dbReference type="InterPro" id="IPR001005">
    <property type="entry name" value="SANT/Myb"/>
</dbReference>
<reference evidence="2" key="1">
    <citation type="submission" date="2015-06" db="UniProtKB">
        <authorList>
            <consortium name="EnsemblPlants"/>
        </authorList>
    </citation>
    <scope>IDENTIFICATION</scope>
</reference>
<dbReference type="EnsemblPlants" id="EMT01100">
    <property type="protein sequence ID" value="EMT01100"/>
    <property type="gene ID" value="F775_00036"/>
</dbReference>
<dbReference type="InterPro" id="IPR005174">
    <property type="entry name" value="KIB1-4_b-propeller"/>
</dbReference>
<evidence type="ECO:0000256" key="1">
    <source>
        <dbReference type="SAM" id="MobiDB-lite"/>
    </source>
</evidence>
<dbReference type="PANTHER" id="PTHR47150">
    <property type="entry name" value="OS12G0169200 PROTEIN"/>
    <property type="match status" value="1"/>
</dbReference>
<dbReference type="Pfam" id="PF04827">
    <property type="entry name" value="Plant_tran"/>
    <property type="match status" value="1"/>
</dbReference>
<name>R7VZQ9_AEGTA</name>
<protein>
    <submittedName>
        <fullName evidence="2">Uncharacterized protein</fullName>
    </submittedName>
</protein>
<feature type="region of interest" description="Disordered" evidence="1">
    <location>
        <begin position="343"/>
        <end position="411"/>
    </location>
</feature>
<organism evidence="2">
    <name type="scientific">Aegilops tauschii</name>
    <name type="common">Tausch's goatgrass</name>
    <name type="synonym">Aegilops squarrosa</name>
    <dbReference type="NCBI Taxonomy" id="37682"/>
    <lineage>
        <taxon>Eukaryota</taxon>
        <taxon>Viridiplantae</taxon>
        <taxon>Streptophyta</taxon>
        <taxon>Embryophyta</taxon>
        <taxon>Tracheophyta</taxon>
        <taxon>Spermatophyta</taxon>
        <taxon>Magnoliopsida</taxon>
        <taxon>Liliopsida</taxon>
        <taxon>Poales</taxon>
        <taxon>Poaceae</taxon>
        <taxon>BOP clade</taxon>
        <taxon>Pooideae</taxon>
        <taxon>Triticodae</taxon>
        <taxon>Triticeae</taxon>
        <taxon>Triticinae</taxon>
        <taxon>Aegilops</taxon>
    </lineage>
</organism>
<proteinExistence type="predicted"/>
<dbReference type="PANTHER" id="PTHR47150:SF5">
    <property type="entry name" value="OS07G0546750 PROTEIN"/>
    <property type="match status" value="1"/>
</dbReference>
<dbReference type="Pfam" id="PF03478">
    <property type="entry name" value="Beta-prop_KIB1-4"/>
    <property type="match status" value="1"/>
</dbReference>
<feature type="compositionally biased region" description="Acidic residues" evidence="1">
    <location>
        <begin position="390"/>
        <end position="405"/>
    </location>
</feature>